<dbReference type="InterPro" id="IPR035090">
    <property type="entry name" value="Pyridoxal_P_attach_site"/>
</dbReference>
<dbReference type="SUPFAM" id="SSF53756">
    <property type="entry name" value="UDP-Glycosyltransferase/glycogen phosphorylase"/>
    <property type="match status" value="1"/>
</dbReference>
<dbReference type="EMBL" id="LVVM01001505">
    <property type="protein sequence ID" value="OJA18431.1"/>
    <property type="molecule type" value="Genomic_DNA"/>
</dbReference>
<comment type="cofactor">
    <cofactor evidence="2 10">
        <name>pyridoxal 5'-phosphate</name>
        <dbReference type="ChEBI" id="CHEBI:597326"/>
    </cofactor>
</comment>
<evidence type="ECO:0000256" key="1">
    <source>
        <dbReference type="ARBA" id="ARBA00001275"/>
    </source>
</evidence>
<proteinExistence type="inferred from homology"/>
<organism evidence="11 12">
    <name type="scientific">Rhizopogon vesiculosus</name>
    <dbReference type="NCBI Taxonomy" id="180088"/>
    <lineage>
        <taxon>Eukaryota</taxon>
        <taxon>Fungi</taxon>
        <taxon>Dikarya</taxon>
        <taxon>Basidiomycota</taxon>
        <taxon>Agaricomycotina</taxon>
        <taxon>Agaricomycetes</taxon>
        <taxon>Agaricomycetidae</taxon>
        <taxon>Boletales</taxon>
        <taxon>Suillineae</taxon>
        <taxon>Rhizopogonaceae</taxon>
        <taxon>Rhizopogon</taxon>
    </lineage>
</organism>
<dbReference type="Proteomes" id="UP000183567">
    <property type="component" value="Unassembled WGS sequence"/>
</dbReference>
<dbReference type="STRING" id="180088.A0A1J8QCP3"/>
<keyword evidence="6 10" id="KW-0808">Transferase</keyword>
<feature type="non-terminal residue" evidence="11">
    <location>
        <position position="1"/>
    </location>
</feature>
<evidence type="ECO:0000313" key="12">
    <source>
        <dbReference type="Proteomes" id="UP000183567"/>
    </source>
</evidence>
<evidence type="ECO:0000256" key="3">
    <source>
        <dbReference type="ARBA" id="ARBA00006047"/>
    </source>
</evidence>
<keyword evidence="4" id="KW-0021">Allosteric enzyme</keyword>
<keyword evidence="12" id="KW-1185">Reference proteome</keyword>
<keyword evidence="8 10" id="KW-0119">Carbohydrate metabolism</keyword>
<comment type="function">
    <text evidence="10">Allosteric enzyme that catalyzes the rate-limiting step in glycogen catabolism, the phosphorolytic cleavage of glycogen to produce glucose-1-phosphate, and plays a central role in maintaining cellular and organismal glucose homeostasis.</text>
</comment>
<dbReference type="OrthoDB" id="9215500at2759"/>
<comment type="similarity">
    <text evidence="3 10">Belongs to the glycogen phosphorylase family.</text>
</comment>
<dbReference type="PIRSF" id="PIRSF000460">
    <property type="entry name" value="Pprylas_GlgP"/>
    <property type="match status" value="1"/>
</dbReference>
<evidence type="ECO:0000256" key="10">
    <source>
        <dbReference type="RuleBase" id="RU000587"/>
    </source>
</evidence>
<dbReference type="Gene3D" id="3.40.50.2000">
    <property type="entry name" value="Glycogen Phosphorylase B"/>
    <property type="match status" value="2"/>
</dbReference>
<dbReference type="PANTHER" id="PTHR11468:SF3">
    <property type="entry name" value="GLYCOGEN PHOSPHORYLASE, LIVER FORM"/>
    <property type="match status" value="1"/>
</dbReference>
<sequence>DGLRSLDTGVPSITRSIVNHVQTSLGRQAHEIDDLGAYQAASLSVRDNLIINWNETQLHYSRTAGKRAYYLSLEFLMGRALDNALLNLGLKEEYTEGVNKLGFNMEDLLAQERDAGLGNGGLGRLAACYLDSSASQELPVWGYGLRYKYGIFQQLISPEGQQLEAPDPWLEHSNPWELPRIDVTYEVRFHGYAERLNDGSGRAIWEGGQEVLAVAYDVPIPGLNTRNTNNLRLWESKPKRGFDLNSFNAGDYERAVESSNSAAAITSVLYPNDHTTFGKELRLKQQYFWTAASLADIMRRFKNLGRPITEFPQYVSIQLNDTHPTLAVPELMRVLVDEEDVPWGVAWNIVTETFFFTNHTVLPEALETWPVPLMQHLLPRHMQIIFDINPFQNLVRHNYASRVRLIIPTAVERKFPEDRERLARMSLIEGITIPLPKNSDLNIFSESVPQNVRMAHLACVGSRKVNGVAELHSDLVRTTILKDFVEFYGISKFGNVTNGITPRRWLDQACSSTELLTASLNHKYQCNPGLSKLITKTLDIEKSVWLKDLTKLEELLDFVEDEDFREDWAAVKQANKERLAHHMQVSLGLKVNTQAMFDVQIKRLHEYKRQTLNILGVIHRYLTLKSMTPKEREKVIPRNVFFAGKAAPGYYIAKLTIRLIVNVARVLNADPDTKDYLNVFFLPDYSVTLAEVLIPASDISQHISTAGTEASGTSNMKFCLNGGLLLGTVDGANIEIAEEVGPSNVFFFGHLTPAVEDLRYRHMYHPVPVEKKSPALARVLNEISAGLFGDGGVYEPLLNTIRQGDYYLITDDFDSYIEALRMVDEAYNDRTEWIKKSIRTTAKMGKFSSDRAIQDYAQEYWNIESTKVQ</sequence>
<dbReference type="FunFam" id="3.40.50.2000:FF:000149">
    <property type="entry name" value="Glycogen phosphorylase, muscle form"/>
    <property type="match status" value="1"/>
</dbReference>
<evidence type="ECO:0000256" key="6">
    <source>
        <dbReference type="ARBA" id="ARBA00022679"/>
    </source>
</evidence>
<name>A0A1J8QCP3_9AGAM</name>
<evidence type="ECO:0000256" key="2">
    <source>
        <dbReference type="ARBA" id="ARBA00001933"/>
    </source>
</evidence>
<dbReference type="GO" id="GO:0008184">
    <property type="term" value="F:glycogen phosphorylase activity"/>
    <property type="evidence" value="ECO:0007669"/>
    <property type="project" value="InterPro"/>
</dbReference>
<dbReference type="CDD" id="cd04300">
    <property type="entry name" value="GT35_Glycogen_Phosphorylase"/>
    <property type="match status" value="1"/>
</dbReference>
<evidence type="ECO:0000256" key="9">
    <source>
        <dbReference type="PIRSR" id="PIRSR000460-1"/>
    </source>
</evidence>
<dbReference type="PANTHER" id="PTHR11468">
    <property type="entry name" value="GLYCOGEN PHOSPHORYLASE"/>
    <property type="match status" value="1"/>
</dbReference>
<evidence type="ECO:0000313" key="11">
    <source>
        <dbReference type="EMBL" id="OJA18431.1"/>
    </source>
</evidence>
<protein>
    <recommendedName>
        <fullName evidence="10">Alpha-1,4 glucan phosphorylase</fullName>
        <ecNumber evidence="10">2.4.1.1</ecNumber>
    </recommendedName>
</protein>
<evidence type="ECO:0000256" key="4">
    <source>
        <dbReference type="ARBA" id="ARBA00022533"/>
    </source>
</evidence>
<reference evidence="11 12" key="1">
    <citation type="submission" date="2016-03" db="EMBL/GenBank/DDBJ databases">
        <title>Comparative genomics of the ectomycorrhizal sister species Rhizopogon vinicolor and Rhizopogon vesiculosus (Basidiomycota: Boletales) reveals a divergence of the mating type B locus.</title>
        <authorList>
            <person name="Mujic A.B."/>
            <person name="Kuo A."/>
            <person name="Tritt A."/>
            <person name="Lipzen A."/>
            <person name="Chen C."/>
            <person name="Johnson J."/>
            <person name="Sharma A."/>
            <person name="Barry K."/>
            <person name="Grigoriev I.V."/>
            <person name="Spatafora J.W."/>
        </authorList>
    </citation>
    <scope>NUCLEOTIDE SEQUENCE [LARGE SCALE GENOMIC DNA]</scope>
    <source>
        <strain evidence="11 12">AM-OR11-056</strain>
    </source>
</reference>
<dbReference type="GO" id="GO:0005737">
    <property type="term" value="C:cytoplasm"/>
    <property type="evidence" value="ECO:0007669"/>
    <property type="project" value="TreeGrafter"/>
</dbReference>
<evidence type="ECO:0000256" key="8">
    <source>
        <dbReference type="ARBA" id="ARBA00023277"/>
    </source>
</evidence>
<gene>
    <name evidence="11" type="ORF">AZE42_10489</name>
</gene>
<dbReference type="AlphaFoldDB" id="A0A1J8QCP3"/>
<feature type="modified residue" description="N6-(pyridoxal phosphate)lysine" evidence="9">
    <location>
        <position position="717"/>
    </location>
</feature>
<dbReference type="FunFam" id="3.40.50.2000:FF:000003">
    <property type="entry name" value="Alpha-1,4 glucan phosphorylase"/>
    <property type="match status" value="1"/>
</dbReference>
<keyword evidence="5 10" id="KW-0328">Glycosyltransferase</keyword>
<dbReference type="GO" id="GO:0030170">
    <property type="term" value="F:pyridoxal phosphate binding"/>
    <property type="evidence" value="ECO:0007669"/>
    <property type="project" value="TreeGrafter"/>
</dbReference>
<dbReference type="GO" id="GO:0005980">
    <property type="term" value="P:glycogen catabolic process"/>
    <property type="evidence" value="ECO:0007669"/>
    <property type="project" value="TreeGrafter"/>
</dbReference>
<comment type="catalytic activity">
    <reaction evidence="1 10">
        <text>[(1-&gt;4)-alpha-D-glucosyl](n) + phosphate = [(1-&gt;4)-alpha-D-glucosyl](n-1) + alpha-D-glucose 1-phosphate</text>
        <dbReference type="Rhea" id="RHEA:41732"/>
        <dbReference type="Rhea" id="RHEA-COMP:9584"/>
        <dbReference type="Rhea" id="RHEA-COMP:9586"/>
        <dbReference type="ChEBI" id="CHEBI:15444"/>
        <dbReference type="ChEBI" id="CHEBI:43474"/>
        <dbReference type="ChEBI" id="CHEBI:58601"/>
        <dbReference type="EC" id="2.4.1.1"/>
    </reaction>
</comment>
<keyword evidence="7 9" id="KW-0663">Pyridoxal phosphate</keyword>
<dbReference type="Pfam" id="PF00343">
    <property type="entry name" value="Phosphorylase"/>
    <property type="match status" value="1"/>
</dbReference>
<dbReference type="EC" id="2.4.1.1" evidence="10"/>
<evidence type="ECO:0000256" key="5">
    <source>
        <dbReference type="ARBA" id="ARBA00022676"/>
    </source>
</evidence>
<dbReference type="PROSITE" id="PS00102">
    <property type="entry name" value="PHOSPHORYLASE"/>
    <property type="match status" value="1"/>
</dbReference>
<dbReference type="InterPro" id="IPR000811">
    <property type="entry name" value="Glyco_trans_35"/>
</dbReference>
<comment type="caution">
    <text evidence="11">The sequence shown here is derived from an EMBL/GenBank/DDBJ whole genome shotgun (WGS) entry which is preliminary data.</text>
</comment>
<accession>A0A1J8QCP3</accession>
<evidence type="ECO:0000256" key="7">
    <source>
        <dbReference type="ARBA" id="ARBA00022898"/>
    </source>
</evidence>